<dbReference type="InterPro" id="IPR000719">
    <property type="entry name" value="Prot_kinase_dom"/>
</dbReference>
<dbReference type="InterPro" id="IPR011009">
    <property type="entry name" value="Kinase-like_dom_sf"/>
</dbReference>
<evidence type="ECO:0000313" key="13">
    <source>
        <dbReference type="EMBL" id="KAK8888207.1"/>
    </source>
</evidence>
<sequence>MSGTKKKVVKKIIKKKSSVKISDPIAVTHAVHIDRDLNWSFDPDVNPNTVFKQVKEIGQGGFGKVIELMHVPSSTLLAGKSINPELVNSKTMELLRKEIDLMRQIVSDYTIHYYGTIIFQKNLTILMEFCNLGSIRDLIDFRNKVLSEAQISIVMSDLLHALSILHDKYKIVHRDIKAANILLSANGYCRVTDFGVSRQFSAETVSTSTMIGTPYWMAPEVINEEKYSYEADVWSAGATAIECAIGAPPYVELPSTRAMIEIATNGYNDHFPFQERFSKEFVHFVFQCCNINPNDRATVNELLTHPFIKQAEKLDRMQVMAPLLHTQVDFAKLLEMSNEATADEFEAKTQTFINTSKSVIRTKH</sequence>
<name>A0ABR2KBC3_9EUKA</name>
<evidence type="ECO:0000256" key="1">
    <source>
        <dbReference type="ARBA" id="ARBA00008874"/>
    </source>
</evidence>
<evidence type="ECO:0000256" key="2">
    <source>
        <dbReference type="ARBA" id="ARBA00012513"/>
    </source>
</evidence>
<proteinExistence type="inferred from homology"/>
<evidence type="ECO:0000256" key="8">
    <source>
        <dbReference type="ARBA" id="ARBA00047899"/>
    </source>
</evidence>
<dbReference type="InterPro" id="IPR050629">
    <property type="entry name" value="STE20/SPS1-PAK"/>
</dbReference>
<dbReference type="PROSITE" id="PS00108">
    <property type="entry name" value="PROTEIN_KINASE_ST"/>
    <property type="match status" value="1"/>
</dbReference>
<evidence type="ECO:0000259" key="12">
    <source>
        <dbReference type="PROSITE" id="PS50011"/>
    </source>
</evidence>
<dbReference type="SMART" id="SM00220">
    <property type="entry name" value="S_TKc"/>
    <property type="match status" value="1"/>
</dbReference>
<dbReference type="EC" id="2.7.11.1" evidence="2"/>
<feature type="binding site" evidence="10">
    <location>
        <position position="80"/>
    </location>
    <ligand>
        <name>ATP</name>
        <dbReference type="ChEBI" id="CHEBI:30616"/>
    </ligand>
</feature>
<keyword evidence="5 10" id="KW-0547">Nucleotide-binding</keyword>
<comment type="caution">
    <text evidence="13">The sequence shown here is derived from an EMBL/GenBank/DDBJ whole genome shotgun (WGS) entry which is preliminary data.</text>
</comment>
<comment type="catalytic activity">
    <reaction evidence="9">
        <text>L-seryl-[protein] + ATP = O-phospho-L-seryl-[protein] + ADP + H(+)</text>
        <dbReference type="Rhea" id="RHEA:17989"/>
        <dbReference type="Rhea" id="RHEA-COMP:9863"/>
        <dbReference type="Rhea" id="RHEA-COMP:11604"/>
        <dbReference type="ChEBI" id="CHEBI:15378"/>
        <dbReference type="ChEBI" id="CHEBI:29999"/>
        <dbReference type="ChEBI" id="CHEBI:30616"/>
        <dbReference type="ChEBI" id="CHEBI:83421"/>
        <dbReference type="ChEBI" id="CHEBI:456216"/>
        <dbReference type="EC" id="2.7.11.1"/>
    </reaction>
</comment>
<reference evidence="13 14" key="1">
    <citation type="submission" date="2024-04" db="EMBL/GenBank/DDBJ databases">
        <title>Tritrichomonas musculus Genome.</title>
        <authorList>
            <person name="Alves-Ferreira E."/>
            <person name="Grigg M."/>
            <person name="Lorenzi H."/>
            <person name="Galac M."/>
        </authorList>
    </citation>
    <scope>NUCLEOTIDE SEQUENCE [LARGE SCALE GENOMIC DNA]</scope>
    <source>
        <strain evidence="13 14">EAF2021</strain>
    </source>
</reference>
<protein>
    <recommendedName>
        <fullName evidence="2">non-specific serine/threonine protein kinase</fullName>
        <ecNumber evidence="2">2.7.11.1</ecNumber>
    </recommendedName>
</protein>
<evidence type="ECO:0000256" key="4">
    <source>
        <dbReference type="ARBA" id="ARBA00022679"/>
    </source>
</evidence>
<comment type="catalytic activity">
    <reaction evidence="8">
        <text>L-threonyl-[protein] + ATP = O-phospho-L-threonyl-[protein] + ADP + H(+)</text>
        <dbReference type="Rhea" id="RHEA:46608"/>
        <dbReference type="Rhea" id="RHEA-COMP:11060"/>
        <dbReference type="Rhea" id="RHEA-COMP:11605"/>
        <dbReference type="ChEBI" id="CHEBI:15378"/>
        <dbReference type="ChEBI" id="CHEBI:30013"/>
        <dbReference type="ChEBI" id="CHEBI:30616"/>
        <dbReference type="ChEBI" id="CHEBI:61977"/>
        <dbReference type="ChEBI" id="CHEBI:456216"/>
        <dbReference type="EC" id="2.7.11.1"/>
    </reaction>
</comment>
<keyword evidence="4" id="KW-0808">Transferase</keyword>
<feature type="domain" description="Protein kinase" evidence="12">
    <location>
        <begin position="51"/>
        <end position="308"/>
    </location>
</feature>
<dbReference type="PROSITE" id="PS00107">
    <property type="entry name" value="PROTEIN_KINASE_ATP"/>
    <property type="match status" value="1"/>
</dbReference>
<dbReference type="CDD" id="cd05122">
    <property type="entry name" value="PKc_STE"/>
    <property type="match status" value="1"/>
</dbReference>
<evidence type="ECO:0000256" key="6">
    <source>
        <dbReference type="ARBA" id="ARBA00022777"/>
    </source>
</evidence>
<accession>A0ABR2KBC3</accession>
<dbReference type="PANTHER" id="PTHR48012">
    <property type="entry name" value="STERILE20-LIKE KINASE, ISOFORM B-RELATED"/>
    <property type="match status" value="1"/>
</dbReference>
<evidence type="ECO:0000256" key="3">
    <source>
        <dbReference type="ARBA" id="ARBA00022527"/>
    </source>
</evidence>
<dbReference type="PANTHER" id="PTHR48012:SF10">
    <property type="entry name" value="FI20177P1"/>
    <property type="match status" value="1"/>
</dbReference>
<evidence type="ECO:0000256" key="7">
    <source>
        <dbReference type="ARBA" id="ARBA00022840"/>
    </source>
</evidence>
<dbReference type="InterPro" id="IPR017441">
    <property type="entry name" value="Protein_kinase_ATP_BS"/>
</dbReference>
<keyword evidence="3 11" id="KW-0723">Serine/threonine-protein kinase</keyword>
<dbReference type="PIRSF" id="PIRSF000654">
    <property type="entry name" value="Integrin-linked_kinase"/>
    <property type="match status" value="1"/>
</dbReference>
<evidence type="ECO:0000256" key="5">
    <source>
        <dbReference type="ARBA" id="ARBA00022741"/>
    </source>
</evidence>
<dbReference type="EMBL" id="JAPFFF010000006">
    <property type="protein sequence ID" value="KAK8888207.1"/>
    <property type="molecule type" value="Genomic_DNA"/>
</dbReference>
<dbReference type="InterPro" id="IPR008271">
    <property type="entry name" value="Ser/Thr_kinase_AS"/>
</dbReference>
<evidence type="ECO:0000313" key="14">
    <source>
        <dbReference type="Proteomes" id="UP001470230"/>
    </source>
</evidence>
<keyword evidence="14" id="KW-1185">Reference proteome</keyword>
<dbReference type="Pfam" id="PF00069">
    <property type="entry name" value="Pkinase"/>
    <property type="match status" value="1"/>
</dbReference>
<dbReference type="Proteomes" id="UP001470230">
    <property type="component" value="Unassembled WGS sequence"/>
</dbReference>
<dbReference type="PROSITE" id="PS50011">
    <property type="entry name" value="PROTEIN_KINASE_DOM"/>
    <property type="match status" value="1"/>
</dbReference>
<comment type="similarity">
    <text evidence="1">Belongs to the protein kinase superfamily. STE Ser/Thr protein kinase family. STE20 subfamily.</text>
</comment>
<evidence type="ECO:0000256" key="9">
    <source>
        <dbReference type="ARBA" id="ARBA00048679"/>
    </source>
</evidence>
<keyword evidence="7 10" id="KW-0067">ATP-binding</keyword>
<evidence type="ECO:0000256" key="10">
    <source>
        <dbReference type="PROSITE-ProRule" id="PRU10141"/>
    </source>
</evidence>
<organism evidence="13 14">
    <name type="scientific">Tritrichomonas musculus</name>
    <dbReference type="NCBI Taxonomy" id="1915356"/>
    <lineage>
        <taxon>Eukaryota</taxon>
        <taxon>Metamonada</taxon>
        <taxon>Parabasalia</taxon>
        <taxon>Tritrichomonadida</taxon>
        <taxon>Tritrichomonadidae</taxon>
        <taxon>Tritrichomonas</taxon>
    </lineage>
</organism>
<gene>
    <name evidence="13" type="ORF">M9Y10_039271</name>
</gene>
<dbReference type="SUPFAM" id="SSF56112">
    <property type="entry name" value="Protein kinase-like (PK-like)"/>
    <property type="match status" value="1"/>
</dbReference>
<dbReference type="Gene3D" id="1.10.510.10">
    <property type="entry name" value="Transferase(Phosphotransferase) domain 1"/>
    <property type="match status" value="1"/>
</dbReference>
<evidence type="ECO:0000256" key="11">
    <source>
        <dbReference type="RuleBase" id="RU000304"/>
    </source>
</evidence>
<keyword evidence="6" id="KW-0418">Kinase</keyword>